<evidence type="ECO:0000313" key="3">
    <source>
        <dbReference type="EMBL" id="VFT78988.1"/>
    </source>
</evidence>
<evidence type="ECO:0000313" key="4">
    <source>
        <dbReference type="Proteomes" id="UP000332933"/>
    </source>
</evidence>
<dbReference type="InterPro" id="IPR052050">
    <property type="entry name" value="SecEffector_AnkRepeat"/>
</dbReference>
<dbReference type="PANTHER" id="PTHR46586">
    <property type="entry name" value="ANKYRIN REPEAT-CONTAINING PROTEIN"/>
    <property type="match status" value="1"/>
</dbReference>
<accession>A0A485K6I7</accession>
<proteinExistence type="predicted"/>
<name>A0A485K6I7_9STRA</name>
<sequence length="224" mass="24912">MGPPPPTSQVRILMQVLSNFDLVTEIVAFQRGVPVDMHPFVALRGTPVDVAAFGEDFENDRRRFSALTYCLDTWCVHRLLTVIMYLVTLLPFLHDMVVLLAIQRQDITLVAAIDLARCAAALIRVGVQTACKMGNIPMLTLIYPAHKLPWSVSDQEAMLQSQSVEVVAFLSGHGVPFTPQTMDWAASHNCLSIVQWLHNYRTEGYTTKTMDLAAGGGHLEMVQF</sequence>
<evidence type="ECO:0000313" key="2">
    <source>
        <dbReference type="EMBL" id="KAF0718296.1"/>
    </source>
</evidence>
<keyword evidence="1" id="KW-1133">Transmembrane helix</keyword>
<feature type="transmembrane region" description="Helical" evidence="1">
    <location>
        <begin position="82"/>
        <end position="102"/>
    </location>
</feature>
<reference evidence="3 4" key="1">
    <citation type="submission" date="2019-03" db="EMBL/GenBank/DDBJ databases">
        <authorList>
            <person name="Gaulin E."/>
            <person name="Dumas B."/>
        </authorList>
    </citation>
    <scope>NUCLEOTIDE SEQUENCE [LARGE SCALE GENOMIC DNA]</scope>
    <source>
        <strain evidence="3">CBS 568.67</strain>
    </source>
</reference>
<dbReference type="EMBL" id="VJMH01000162">
    <property type="protein sequence ID" value="KAF0718296.1"/>
    <property type="molecule type" value="Genomic_DNA"/>
</dbReference>
<dbReference type="Proteomes" id="UP000332933">
    <property type="component" value="Unassembled WGS sequence"/>
</dbReference>
<keyword evidence="1" id="KW-0472">Membrane</keyword>
<dbReference type="EMBL" id="CAADRA010000162">
    <property type="protein sequence ID" value="VFT78988.1"/>
    <property type="molecule type" value="Genomic_DNA"/>
</dbReference>
<gene>
    <name evidence="3" type="primary">Aste57867_1779</name>
    <name evidence="2" type="ORF">As57867_001777</name>
    <name evidence="3" type="ORF">ASTE57867_1779</name>
</gene>
<dbReference type="Pfam" id="PF13637">
    <property type="entry name" value="Ank_4"/>
    <property type="match status" value="1"/>
</dbReference>
<dbReference type="OrthoDB" id="67499at2759"/>
<evidence type="ECO:0000256" key="1">
    <source>
        <dbReference type="SAM" id="Phobius"/>
    </source>
</evidence>
<keyword evidence="1" id="KW-0812">Transmembrane</keyword>
<reference evidence="2" key="2">
    <citation type="submission" date="2019-06" db="EMBL/GenBank/DDBJ databases">
        <title>Genomics analysis of Aphanomyces spp. identifies a new class of oomycete effector associated with host adaptation.</title>
        <authorList>
            <person name="Gaulin E."/>
        </authorList>
    </citation>
    <scope>NUCLEOTIDE SEQUENCE</scope>
    <source>
        <strain evidence="2">CBS 578.67</strain>
    </source>
</reference>
<dbReference type="AlphaFoldDB" id="A0A485K6I7"/>
<organism evidence="3 4">
    <name type="scientific">Aphanomyces stellatus</name>
    <dbReference type="NCBI Taxonomy" id="120398"/>
    <lineage>
        <taxon>Eukaryota</taxon>
        <taxon>Sar</taxon>
        <taxon>Stramenopiles</taxon>
        <taxon>Oomycota</taxon>
        <taxon>Saprolegniomycetes</taxon>
        <taxon>Saprolegniales</taxon>
        <taxon>Verrucalvaceae</taxon>
        <taxon>Aphanomyces</taxon>
    </lineage>
</organism>
<dbReference type="InterPro" id="IPR002110">
    <property type="entry name" value="Ankyrin_rpt"/>
</dbReference>
<dbReference type="PANTHER" id="PTHR46586:SF3">
    <property type="entry name" value="ANKYRIN REPEAT-CONTAINING PROTEIN"/>
    <property type="match status" value="1"/>
</dbReference>
<protein>
    <submittedName>
        <fullName evidence="3">Aste57867_1779 protein</fullName>
    </submittedName>
</protein>
<keyword evidence="4" id="KW-1185">Reference proteome</keyword>